<evidence type="ECO:0000313" key="2">
    <source>
        <dbReference type="Proteomes" id="UP001444625"/>
    </source>
</evidence>
<dbReference type="RefSeq" id="WP_345823630.1">
    <property type="nucleotide sequence ID" value="NZ_JBDIML010000001.1"/>
</dbReference>
<dbReference type="EMBL" id="JBDIML010000001">
    <property type="protein sequence ID" value="MEN2766176.1"/>
    <property type="molecule type" value="Genomic_DNA"/>
</dbReference>
<reference evidence="1 2" key="1">
    <citation type="submission" date="2024-05" db="EMBL/GenBank/DDBJ databases">
        <authorList>
            <person name="Haq I."/>
            <person name="Ullah Z."/>
            <person name="Ahmad R."/>
            <person name="Li M."/>
            <person name="Tong Y."/>
        </authorList>
    </citation>
    <scope>NUCLEOTIDE SEQUENCE [LARGE SCALE GENOMIC DNA]</scope>
    <source>
        <strain evidence="1 2">16A2E</strain>
    </source>
</reference>
<proteinExistence type="predicted"/>
<dbReference type="Gene3D" id="1.20.120.1450">
    <property type="match status" value="1"/>
</dbReference>
<comment type="caution">
    <text evidence="1">The sequence shown here is derived from an EMBL/GenBank/DDBJ whole genome shotgun (WGS) entry which is preliminary data.</text>
</comment>
<evidence type="ECO:0000313" key="1">
    <source>
        <dbReference type="EMBL" id="MEN2766176.1"/>
    </source>
</evidence>
<accession>A0ABU9XD32</accession>
<organism evidence="1 2">
    <name type="scientific">Ornithinibacillus xuwenensis</name>
    <dbReference type="NCBI Taxonomy" id="3144668"/>
    <lineage>
        <taxon>Bacteria</taxon>
        <taxon>Bacillati</taxon>
        <taxon>Bacillota</taxon>
        <taxon>Bacilli</taxon>
        <taxon>Bacillales</taxon>
        <taxon>Bacillaceae</taxon>
        <taxon>Ornithinibacillus</taxon>
    </lineage>
</organism>
<gene>
    <name evidence="1" type="ORF">ABC228_03175</name>
</gene>
<keyword evidence="2" id="KW-1185">Reference proteome</keyword>
<dbReference type="Pfam" id="PF07307">
    <property type="entry name" value="HEPPP_synt_1"/>
    <property type="match status" value="1"/>
</dbReference>
<name>A0ABU9XD32_9BACI</name>
<protein>
    <submittedName>
        <fullName evidence="1">Heptaprenyl diphosphate synthase component 1</fullName>
    </submittedName>
</protein>
<dbReference type="Proteomes" id="UP001444625">
    <property type="component" value="Unassembled WGS sequence"/>
</dbReference>
<dbReference type="InterPro" id="IPR009920">
    <property type="entry name" value="HEPPP_synth_su1"/>
</dbReference>
<sequence>MINLQTMEKELQQLKVLIEDRIHHTFLLEHIQKPAINEYKLFFLNNILNKTSLAPNIKEQYIISTMLVQIALDIHQKIPDYGVEENIAIETDSQLSILAGDYYSGLYYLLLSEIEEHQFITVLATAIKDINELKMRLYYLEDESIEVYFKLIKQIDSILIKYVAEFFQMTNEVPVIEELLLASYLIEQETLTIAEDITMLQEIQINKTKGVIDELPEGFALFKQETAQLLESLIYKIPLGRRNSNAR</sequence>